<feature type="transmembrane region" description="Helical" evidence="10">
    <location>
        <begin position="12"/>
        <end position="35"/>
    </location>
</feature>
<dbReference type="PRINTS" id="PR00783">
    <property type="entry name" value="MINTRINSICP"/>
</dbReference>
<evidence type="ECO:0000256" key="3">
    <source>
        <dbReference type="ARBA" id="ARBA00022448"/>
    </source>
</evidence>
<feature type="transmembrane region" description="Helical" evidence="10">
    <location>
        <begin position="132"/>
        <end position="152"/>
    </location>
</feature>
<feature type="transmembrane region" description="Helical" evidence="10">
    <location>
        <begin position="164"/>
        <end position="185"/>
    </location>
</feature>
<dbReference type="GO" id="GO:0015250">
    <property type="term" value="F:water channel activity"/>
    <property type="evidence" value="ECO:0007669"/>
    <property type="project" value="TreeGrafter"/>
</dbReference>
<feature type="transmembrane region" description="Helical" evidence="10">
    <location>
        <begin position="205"/>
        <end position="228"/>
    </location>
</feature>
<feature type="region of interest" description="Disordered" evidence="9">
    <location>
        <begin position="272"/>
        <end position="358"/>
    </location>
</feature>
<dbReference type="InterPro" id="IPR034294">
    <property type="entry name" value="Aquaporin_transptr"/>
</dbReference>
<evidence type="ECO:0008006" key="13">
    <source>
        <dbReference type="Google" id="ProtNLM"/>
    </source>
</evidence>
<comment type="similarity">
    <text evidence="2 8">Belongs to the MIP/aquaporin (TC 1.A.8) family.</text>
</comment>
<dbReference type="Proteomes" id="UP001314263">
    <property type="component" value="Unassembled WGS sequence"/>
</dbReference>
<keyword evidence="6 10" id="KW-1133">Transmembrane helix</keyword>
<feature type="region of interest" description="Disordered" evidence="9">
    <location>
        <begin position="244"/>
        <end position="263"/>
    </location>
</feature>
<feature type="compositionally biased region" description="Basic and acidic residues" evidence="9">
    <location>
        <begin position="349"/>
        <end position="358"/>
    </location>
</feature>
<keyword evidence="12" id="KW-1185">Reference proteome</keyword>
<comment type="caution">
    <text evidence="11">The sequence shown here is derived from an EMBL/GenBank/DDBJ whole genome shotgun (WGS) entry which is preliminary data.</text>
</comment>
<dbReference type="InterPro" id="IPR023271">
    <property type="entry name" value="Aquaporin-like"/>
</dbReference>
<proteinExistence type="inferred from homology"/>
<comment type="subcellular location">
    <subcellularLocation>
        <location evidence="1">Cell membrane</location>
        <topology evidence="1">Multi-pass membrane protein</topology>
    </subcellularLocation>
</comment>
<dbReference type="PANTHER" id="PTHR19139">
    <property type="entry name" value="AQUAPORIN TRANSPORTER"/>
    <property type="match status" value="1"/>
</dbReference>
<keyword evidence="3 8" id="KW-0813">Transport</keyword>
<accession>A0AAV1INV5</accession>
<keyword evidence="4" id="KW-1003">Cell membrane</keyword>
<dbReference type="InterPro" id="IPR022357">
    <property type="entry name" value="MIP_CS"/>
</dbReference>
<dbReference type="GO" id="GO:0005886">
    <property type="term" value="C:plasma membrane"/>
    <property type="evidence" value="ECO:0007669"/>
    <property type="project" value="UniProtKB-SubCell"/>
</dbReference>
<evidence type="ECO:0000256" key="6">
    <source>
        <dbReference type="ARBA" id="ARBA00022989"/>
    </source>
</evidence>
<evidence type="ECO:0000256" key="5">
    <source>
        <dbReference type="ARBA" id="ARBA00022692"/>
    </source>
</evidence>
<reference evidence="11 12" key="1">
    <citation type="submission" date="2023-10" db="EMBL/GenBank/DDBJ databases">
        <authorList>
            <person name="Maclean D."/>
            <person name="Macfadyen A."/>
        </authorList>
    </citation>
    <scope>NUCLEOTIDE SEQUENCE [LARGE SCALE GENOMIC DNA]</scope>
</reference>
<protein>
    <recommendedName>
        <fullName evidence="13">Aquaporin</fullName>
    </recommendedName>
</protein>
<dbReference type="PANTHER" id="PTHR19139:SF199">
    <property type="entry name" value="MIP17260P"/>
    <property type="match status" value="1"/>
</dbReference>
<dbReference type="EMBL" id="CAUYUE010000018">
    <property type="protein sequence ID" value="CAK0787980.1"/>
    <property type="molecule type" value="Genomic_DNA"/>
</dbReference>
<evidence type="ECO:0000256" key="9">
    <source>
        <dbReference type="SAM" id="MobiDB-lite"/>
    </source>
</evidence>
<dbReference type="PROSITE" id="PS00221">
    <property type="entry name" value="MIP"/>
    <property type="match status" value="1"/>
</dbReference>
<feature type="compositionally biased region" description="Basic and acidic residues" evidence="9">
    <location>
        <begin position="285"/>
        <end position="296"/>
    </location>
</feature>
<dbReference type="Pfam" id="PF00230">
    <property type="entry name" value="MIP"/>
    <property type="match status" value="1"/>
</dbReference>
<evidence type="ECO:0000313" key="11">
    <source>
        <dbReference type="EMBL" id="CAK0787980.1"/>
    </source>
</evidence>
<keyword evidence="7 10" id="KW-0472">Membrane</keyword>
<evidence type="ECO:0000256" key="4">
    <source>
        <dbReference type="ARBA" id="ARBA00022475"/>
    </source>
</evidence>
<evidence type="ECO:0000256" key="7">
    <source>
        <dbReference type="ARBA" id="ARBA00023136"/>
    </source>
</evidence>
<feature type="transmembrane region" description="Helical" evidence="10">
    <location>
        <begin position="42"/>
        <end position="59"/>
    </location>
</feature>
<evidence type="ECO:0000256" key="8">
    <source>
        <dbReference type="RuleBase" id="RU000477"/>
    </source>
</evidence>
<sequence length="358" mass="37176">MPGLLDTKGFHFYSLKFAIAVMAEMLGVLVFAFYSSSSPSEYAAWANGLSLAVAVYITANISGGHLNPAVTVATVCTGHISLLKAGAYIAAQIVGAILAHLIQCGLVPDANIGNPVGARGIFFPKPGVTKGMAFGFEVIITFVLVSCVYAVAIGKPHFGNVGPLAIGLALWASDFAAGPYTGGAANPARVLGPAIVFNSKWQYAWVYVLAQLAGGLLSAAFSFPLYGLGADWARLWDRSSLRPHLHRRHHSRGTGSKCATPKDPTLEEALGIVDPFGPEDTQATDARRSVAKETEPSPKQAHPAGAGNVMAKEGGNTGKAPPATGANAKRPPAIATMSDAPGFSGGQSLEDRRGMFSS</sequence>
<dbReference type="Gene3D" id="1.20.1080.10">
    <property type="entry name" value="Glycerol uptake facilitator protein"/>
    <property type="match status" value="1"/>
</dbReference>
<keyword evidence="5 8" id="KW-0812">Transmembrane</keyword>
<evidence type="ECO:0000256" key="10">
    <source>
        <dbReference type="SAM" id="Phobius"/>
    </source>
</evidence>
<organism evidence="11 12">
    <name type="scientific">Coccomyxa viridis</name>
    <dbReference type="NCBI Taxonomy" id="1274662"/>
    <lineage>
        <taxon>Eukaryota</taxon>
        <taxon>Viridiplantae</taxon>
        <taxon>Chlorophyta</taxon>
        <taxon>core chlorophytes</taxon>
        <taxon>Trebouxiophyceae</taxon>
        <taxon>Trebouxiophyceae incertae sedis</taxon>
        <taxon>Coccomyxaceae</taxon>
        <taxon>Coccomyxa</taxon>
    </lineage>
</organism>
<evidence type="ECO:0000256" key="2">
    <source>
        <dbReference type="ARBA" id="ARBA00006175"/>
    </source>
</evidence>
<name>A0AAV1INV5_9CHLO</name>
<evidence type="ECO:0000256" key="1">
    <source>
        <dbReference type="ARBA" id="ARBA00004651"/>
    </source>
</evidence>
<dbReference type="SUPFAM" id="SSF81338">
    <property type="entry name" value="Aquaporin-like"/>
    <property type="match status" value="1"/>
</dbReference>
<dbReference type="InterPro" id="IPR000425">
    <property type="entry name" value="MIP"/>
</dbReference>
<dbReference type="AlphaFoldDB" id="A0AAV1INV5"/>
<evidence type="ECO:0000313" key="12">
    <source>
        <dbReference type="Proteomes" id="UP001314263"/>
    </source>
</evidence>
<gene>
    <name evidence="11" type="ORF">CVIRNUC_011202</name>
</gene>